<keyword evidence="2" id="KW-0969">Cilium</keyword>
<evidence type="ECO:0000313" key="3">
    <source>
        <dbReference type="Proteomes" id="UP001580346"/>
    </source>
</evidence>
<evidence type="ECO:0000313" key="2">
    <source>
        <dbReference type="EMBL" id="MFB5266724.1"/>
    </source>
</evidence>
<dbReference type="InterPro" id="IPR005186">
    <property type="entry name" value="FlaG"/>
</dbReference>
<name>A0ABV5ATJ4_9BACL</name>
<reference evidence="2 3" key="1">
    <citation type="submission" date="2024-09" db="EMBL/GenBank/DDBJ databases">
        <title>Paenibacillus zeirhizospherea sp. nov., isolated from surface of the maize (Zea mays) roots in a horticulture field, Hungary.</title>
        <authorList>
            <person name="Marton D."/>
            <person name="Farkas M."/>
            <person name="Bedics A."/>
            <person name="Toth E."/>
            <person name="Tancsics A."/>
            <person name="Boka K."/>
            <person name="Maroti G."/>
            <person name="Kriszt B."/>
            <person name="Cserhati M."/>
        </authorList>
    </citation>
    <scope>NUCLEOTIDE SEQUENCE [LARGE SCALE GENOMIC DNA]</scope>
    <source>
        <strain evidence="2 3">KCTC 33519</strain>
    </source>
</reference>
<dbReference type="Proteomes" id="UP001580346">
    <property type="component" value="Unassembled WGS sequence"/>
</dbReference>
<keyword evidence="2" id="KW-0966">Cell projection</keyword>
<dbReference type="PANTHER" id="PTHR37166">
    <property type="entry name" value="PROTEIN FLAG"/>
    <property type="match status" value="1"/>
</dbReference>
<dbReference type="InterPro" id="IPR035924">
    <property type="entry name" value="FlaG-like_sf"/>
</dbReference>
<dbReference type="EMBL" id="JBHHMI010000005">
    <property type="protein sequence ID" value="MFB5266724.1"/>
    <property type="molecule type" value="Genomic_DNA"/>
</dbReference>
<gene>
    <name evidence="2" type="ORF">ACE41H_07985</name>
</gene>
<sequence>MDTKLIPKVSSPGSTSSFTNPLASSTGTVVSEPMQSGGTRTSSYVPQDQEKVIADLQKAIRAIQGPQKQFEISMHEQTHTVMIKVIDKETGDLIREVPPEKILDLAARMMEITGLIIDEKV</sequence>
<keyword evidence="3" id="KW-1185">Reference proteome</keyword>
<protein>
    <submittedName>
        <fullName evidence="2">Flagellar protein FlaG</fullName>
    </submittedName>
</protein>
<organism evidence="2 3">
    <name type="scientific">Paenibacillus enshidis</name>
    <dbReference type="NCBI Taxonomy" id="1458439"/>
    <lineage>
        <taxon>Bacteria</taxon>
        <taxon>Bacillati</taxon>
        <taxon>Bacillota</taxon>
        <taxon>Bacilli</taxon>
        <taxon>Bacillales</taxon>
        <taxon>Paenibacillaceae</taxon>
        <taxon>Paenibacillus</taxon>
    </lineage>
</organism>
<dbReference type="PANTHER" id="PTHR37166:SF1">
    <property type="entry name" value="PROTEIN FLAG"/>
    <property type="match status" value="1"/>
</dbReference>
<dbReference type="SUPFAM" id="SSF160214">
    <property type="entry name" value="FlaG-like"/>
    <property type="match status" value="1"/>
</dbReference>
<feature type="compositionally biased region" description="Polar residues" evidence="1">
    <location>
        <begin position="11"/>
        <end position="44"/>
    </location>
</feature>
<feature type="region of interest" description="Disordered" evidence="1">
    <location>
        <begin position="1"/>
        <end position="44"/>
    </location>
</feature>
<keyword evidence="2" id="KW-0282">Flagellum</keyword>
<proteinExistence type="predicted"/>
<accession>A0ABV5ATJ4</accession>
<dbReference type="Gene3D" id="3.30.160.170">
    <property type="entry name" value="FlaG-like"/>
    <property type="match status" value="1"/>
</dbReference>
<dbReference type="RefSeq" id="WP_375354609.1">
    <property type="nucleotide sequence ID" value="NZ_JBHHMI010000005.1"/>
</dbReference>
<dbReference type="Pfam" id="PF03646">
    <property type="entry name" value="FlaG"/>
    <property type="match status" value="1"/>
</dbReference>
<comment type="caution">
    <text evidence="2">The sequence shown here is derived from an EMBL/GenBank/DDBJ whole genome shotgun (WGS) entry which is preliminary data.</text>
</comment>
<evidence type="ECO:0000256" key="1">
    <source>
        <dbReference type="SAM" id="MobiDB-lite"/>
    </source>
</evidence>